<dbReference type="PROSITE" id="PS51733">
    <property type="entry name" value="BPL_LPL_CATALYTIC"/>
    <property type="match status" value="1"/>
</dbReference>
<dbReference type="EMBL" id="CP045652">
    <property type="protein sequence ID" value="QGA25058.1"/>
    <property type="molecule type" value="Genomic_DNA"/>
</dbReference>
<dbReference type="InterPro" id="IPR004408">
    <property type="entry name" value="Biotin_CoA_COase_ligase"/>
</dbReference>
<proteinExistence type="predicted"/>
<dbReference type="NCBIfam" id="TIGR00121">
    <property type="entry name" value="birA_ligase"/>
    <property type="match status" value="1"/>
</dbReference>
<dbReference type="CDD" id="cd16442">
    <property type="entry name" value="BPL"/>
    <property type="match status" value="1"/>
</dbReference>
<accession>A0A5Q0QBJ1</accession>
<evidence type="ECO:0000256" key="1">
    <source>
        <dbReference type="ARBA" id="ARBA00022598"/>
    </source>
</evidence>
<evidence type="ECO:0000313" key="3">
    <source>
        <dbReference type="EMBL" id="QGA25058.1"/>
    </source>
</evidence>
<feature type="domain" description="BPL/LPL catalytic" evidence="2">
    <location>
        <begin position="15"/>
        <end position="199"/>
    </location>
</feature>
<reference evidence="3 4" key="1">
    <citation type="submission" date="2019-10" db="EMBL/GenBank/DDBJ databases">
        <authorList>
            <person name="Dong K."/>
        </authorList>
    </citation>
    <scope>NUCLEOTIDE SEQUENCE [LARGE SCALE GENOMIC DNA]</scope>
    <source>
        <strain evidence="4">dk4302</strain>
    </source>
</reference>
<organism evidence="3 4">
    <name type="scientific">Sphingobacterium zhuxiongii</name>
    <dbReference type="NCBI Taxonomy" id="2662364"/>
    <lineage>
        <taxon>Bacteria</taxon>
        <taxon>Pseudomonadati</taxon>
        <taxon>Bacteroidota</taxon>
        <taxon>Sphingobacteriia</taxon>
        <taxon>Sphingobacteriales</taxon>
        <taxon>Sphingobacteriaceae</taxon>
        <taxon>Sphingobacterium</taxon>
    </lineage>
</organism>
<keyword evidence="4" id="KW-1185">Reference proteome</keyword>
<dbReference type="Gene3D" id="3.30.930.10">
    <property type="entry name" value="Bira Bifunctional Protein, Domain 2"/>
    <property type="match status" value="1"/>
</dbReference>
<dbReference type="PANTHER" id="PTHR12835">
    <property type="entry name" value="BIOTIN PROTEIN LIGASE"/>
    <property type="match status" value="1"/>
</dbReference>
<dbReference type="Pfam" id="PF03099">
    <property type="entry name" value="BPL_LplA_LipB"/>
    <property type="match status" value="1"/>
</dbReference>
<protein>
    <submittedName>
        <fullName evidence="3">Biotin--[acetyl-CoA-carboxylase] ligase</fullName>
        <ecNumber evidence="3">6.3.4.15</ecNumber>
    </submittedName>
</protein>
<dbReference type="EC" id="6.3.4.15" evidence="3"/>
<dbReference type="GO" id="GO:0005737">
    <property type="term" value="C:cytoplasm"/>
    <property type="evidence" value="ECO:0007669"/>
    <property type="project" value="TreeGrafter"/>
</dbReference>
<dbReference type="KEGG" id="sphe:GFH32_01390"/>
<name>A0A5Q0QBJ1_9SPHI</name>
<dbReference type="PANTHER" id="PTHR12835:SF5">
    <property type="entry name" value="BIOTIN--PROTEIN LIGASE"/>
    <property type="match status" value="1"/>
</dbReference>
<dbReference type="AlphaFoldDB" id="A0A5Q0QBJ1"/>
<dbReference type="InterPro" id="IPR045864">
    <property type="entry name" value="aa-tRNA-synth_II/BPL/LPL"/>
</dbReference>
<dbReference type="SUPFAM" id="SSF55681">
    <property type="entry name" value="Class II aaRS and biotin synthetases"/>
    <property type="match status" value="1"/>
</dbReference>
<evidence type="ECO:0000259" key="2">
    <source>
        <dbReference type="PROSITE" id="PS51733"/>
    </source>
</evidence>
<dbReference type="GO" id="GO:0004077">
    <property type="term" value="F:biotin--[biotin carboxyl-carrier protein] ligase activity"/>
    <property type="evidence" value="ECO:0007669"/>
    <property type="project" value="UniProtKB-EC"/>
</dbReference>
<gene>
    <name evidence="3" type="ORF">GFH32_01390</name>
</gene>
<dbReference type="Proteomes" id="UP000326921">
    <property type="component" value="Chromosome"/>
</dbReference>
<evidence type="ECO:0000313" key="4">
    <source>
        <dbReference type="Proteomes" id="UP000326921"/>
    </source>
</evidence>
<keyword evidence="1 3" id="KW-0436">Ligase</keyword>
<dbReference type="InterPro" id="IPR004143">
    <property type="entry name" value="BPL_LPL_catalytic"/>
</dbReference>
<sequence>MFKRYYLLQNNIFSGDSRPLNLIVLDEVTSTNDYLKSQLSKFKPLPEFTAIMARKQTNGRGQRDNTWLSAPNVNITFSLLLYPVFLKLRDHFILNMCVSLGIIDWFHSLQIDAKIKWPNDLMINDKKVTGILIENKSNSKGIKESIIGIGINANQEEFPGEIAEKASSIFRETNYTVPSLENSCREIINYITKRYIALEKQEISHENLLAEYNENLFLRNQTSKYRAGDEIFEAKILRVDEDGKLYLETNDGVTTFYFKEVEFLLQ</sequence>